<evidence type="ECO:0000256" key="1">
    <source>
        <dbReference type="ARBA" id="ARBA00004651"/>
    </source>
</evidence>
<keyword evidence="3 6" id="KW-0812">Transmembrane</keyword>
<keyword evidence="9" id="KW-1185">Reference proteome</keyword>
<feature type="transmembrane region" description="Helical" evidence="6">
    <location>
        <begin position="595"/>
        <end position="617"/>
    </location>
</feature>
<reference evidence="8 9" key="1">
    <citation type="journal article" date="2004" name="Genome Res.">
        <title>Genome sequence of Haloarcula marismortui: a halophilic archaeon from the Dead Sea.</title>
        <authorList>
            <person name="Baliga N.S."/>
            <person name="Bonneau R."/>
            <person name="Facciotti M.T."/>
            <person name="Pan M."/>
            <person name="Glusman G."/>
            <person name="Deutsch E.W."/>
            <person name="Shannon P."/>
            <person name="Chiu Y."/>
            <person name="Weng R.S."/>
            <person name="Gan R.R."/>
            <person name="Hung P."/>
            <person name="Date S.V."/>
            <person name="Marcotte E."/>
            <person name="Hood L."/>
            <person name="Ng W.V."/>
        </authorList>
    </citation>
    <scope>NUCLEOTIDE SEQUENCE [LARGE SCALE GENOMIC DNA]</scope>
    <source>
        <strain evidence="9">ATCC 43049 / DSM 3752 / JCM 8966 / VKM B-1809</strain>
    </source>
</reference>
<sequence length="717" mass="75582">MFDDDFPAVGKQDHTLAVGHLGNICRIPHGLDLGHVLTLDVAVVGETLQCRPCLVGRQIRFARELRRRQMRTADGVDGVVDGVEFEFRGGVRVVVSVGWLLVCHYRMEGTDAQTGFVWTVPDAGVNTYLNIAPPRPAGMVEGIAAGPWSIVPALVAIGLAWYTRDALIGLFVGIVITGVLVGALHPQAVGVPSDLITAGGEVATVQPQAEDGSPWTVGVGGIVLGGIFGLKLVPEIIATAPLFGEWYVKNVLLAIFAIGGLIGLMIRAGAIQGVLEALVARAESAADAEKAAFLAGIAIHIDDYFNCLVVGSMMRPLTDKFDVSRAKLAYYVDSAGSPASRLAFYSTWGAAMVGFIGGGLVEAQQQGTLPSGMTNFVNTGGEQVTAATGAVWPLFFNTLFTGFYSWIALGLAGLVAWQVVPNIYGMGTEESRARNEGKVVGDDADPMISAEMDEYEVSETATPDWRNFAWPILTMIVVGLGAMFWRASPVIYVKGKEGMGATLLQLGSWQLITPPSGPWAFNIGGVQLGLASFSALIVGFLLYRWKGDIPSNDDATDAMMVGFKGILLAAVILMFASSIQNAVTILGVSSFVTNVFGGVPAFIIPVGVFLVTSFVSFSDGSSWSTYGIMFPIAIPLAFSTGANLPLVLGAVFSGGIFGDHTSPISDTTVLASSTSGSDHMVHVRSQAPYALMAAGIAAVLFLVFGLVLPEGFRVIPY</sequence>
<feature type="transmembrane region" description="Helical" evidence="6">
    <location>
        <begin position="468"/>
        <end position="487"/>
    </location>
</feature>
<feature type="transmembrane region" description="Helical" evidence="6">
    <location>
        <begin position="519"/>
        <end position="545"/>
    </location>
</feature>
<evidence type="ECO:0000256" key="5">
    <source>
        <dbReference type="ARBA" id="ARBA00023136"/>
    </source>
</evidence>
<dbReference type="AlphaFoldDB" id="Q5V5F8"/>
<name>Q5V5F8_HALMA</name>
<dbReference type="EnsemblBacteria" id="AAV45244">
    <property type="protein sequence ID" value="AAV45244"/>
    <property type="gene ID" value="rrnAC0180"/>
</dbReference>
<feature type="transmembrane region" description="Helical" evidence="6">
    <location>
        <begin position="143"/>
        <end position="162"/>
    </location>
</feature>
<evidence type="ECO:0000256" key="6">
    <source>
        <dbReference type="SAM" id="Phobius"/>
    </source>
</evidence>
<organism evidence="8 9">
    <name type="scientific">Haloarcula marismortui (strain ATCC 43049 / DSM 3752 / JCM 8966 / VKM B-1809)</name>
    <name type="common">Halobacterium marismortui</name>
    <dbReference type="NCBI Taxonomy" id="272569"/>
    <lineage>
        <taxon>Archaea</taxon>
        <taxon>Methanobacteriati</taxon>
        <taxon>Methanobacteriota</taxon>
        <taxon>Stenosarchaea group</taxon>
        <taxon>Halobacteria</taxon>
        <taxon>Halobacteriales</taxon>
        <taxon>Haloarculaceae</taxon>
        <taxon>Haloarcula</taxon>
    </lineage>
</organism>
<dbReference type="PANTHER" id="PTHR43478">
    <property type="entry name" value="NA+/H+ ANTIPORTER-RELATED"/>
    <property type="match status" value="1"/>
</dbReference>
<keyword evidence="2" id="KW-1003">Cell membrane</keyword>
<feature type="transmembrane region" description="Helical" evidence="6">
    <location>
        <begin position="215"/>
        <end position="234"/>
    </location>
</feature>
<evidence type="ECO:0000256" key="3">
    <source>
        <dbReference type="ARBA" id="ARBA00022692"/>
    </source>
</evidence>
<accession>Q5V5F8</accession>
<dbReference type="STRING" id="272569.rrnAC0180"/>
<feature type="transmembrane region" description="Helical" evidence="6">
    <location>
        <begin position="246"/>
        <end position="266"/>
    </location>
</feature>
<dbReference type="HOGENOM" id="CLU_018751_2_0_2"/>
<feature type="transmembrane region" description="Helical" evidence="6">
    <location>
        <begin position="167"/>
        <end position="185"/>
    </location>
</feature>
<feature type="transmembrane region" description="Helical" evidence="6">
    <location>
        <begin position="403"/>
        <end position="424"/>
    </location>
</feature>
<dbReference type="PATRIC" id="fig|272569.17.peg.976"/>
<evidence type="ECO:0000256" key="4">
    <source>
        <dbReference type="ARBA" id="ARBA00022989"/>
    </source>
</evidence>
<protein>
    <submittedName>
        <fullName evidence="8">Na+/H+ antiporter</fullName>
    </submittedName>
</protein>
<keyword evidence="5 6" id="KW-0472">Membrane</keyword>
<feature type="domain" description="Na+/H+ antiporter NhaC-like C-terminal" evidence="7">
    <location>
        <begin position="393"/>
        <end position="706"/>
    </location>
</feature>
<comment type="subcellular location">
    <subcellularLocation>
        <location evidence="1">Cell membrane</location>
        <topology evidence="1">Multi-pass membrane protein</topology>
    </subcellularLocation>
</comment>
<feature type="transmembrane region" description="Helical" evidence="6">
    <location>
        <begin position="629"/>
        <end position="652"/>
    </location>
</feature>
<evidence type="ECO:0000256" key="2">
    <source>
        <dbReference type="ARBA" id="ARBA00022475"/>
    </source>
</evidence>
<keyword evidence="4 6" id="KW-1133">Transmembrane helix</keyword>
<dbReference type="eggNOG" id="arCOG02009">
    <property type="taxonomic scope" value="Archaea"/>
</dbReference>
<dbReference type="GO" id="GO:0005886">
    <property type="term" value="C:plasma membrane"/>
    <property type="evidence" value="ECO:0007669"/>
    <property type="project" value="UniProtKB-SubCell"/>
</dbReference>
<dbReference type="EMBL" id="AY596297">
    <property type="protein sequence ID" value="AAV45244.1"/>
    <property type="molecule type" value="Genomic_DNA"/>
</dbReference>
<dbReference type="Pfam" id="PF03553">
    <property type="entry name" value="Na_H_antiporter"/>
    <property type="match status" value="1"/>
</dbReference>
<feature type="transmembrane region" description="Helical" evidence="6">
    <location>
        <begin position="566"/>
        <end position="589"/>
    </location>
</feature>
<feature type="transmembrane region" description="Helical" evidence="6">
    <location>
        <begin position="689"/>
        <end position="708"/>
    </location>
</feature>
<evidence type="ECO:0000259" key="7">
    <source>
        <dbReference type="Pfam" id="PF03553"/>
    </source>
</evidence>
<evidence type="ECO:0000313" key="8">
    <source>
        <dbReference type="EMBL" id="AAV45244.1"/>
    </source>
</evidence>
<proteinExistence type="predicted"/>
<dbReference type="Proteomes" id="UP000001169">
    <property type="component" value="Chromosome I"/>
</dbReference>
<dbReference type="PaxDb" id="272569-rrnAC0180"/>
<evidence type="ECO:0000313" key="9">
    <source>
        <dbReference type="Proteomes" id="UP000001169"/>
    </source>
</evidence>
<dbReference type="KEGG" id="hma:rrnAC0180"/>
<gene>
    <name evidence="8" type="primary">nhaC5</name>
    <name evidence="8" type="ordered locus">rrnAC0180</name>
</gene>
<dbReference type="InterPro" id="IPR018461">
    <property type="entry name" value="Na/H_Antiport_NhaC-like_C"/>
</dbReference>
<dbReference type="PANTHER" id="PTHR43478:SF1">
    <property type="entry name" value="NA+_H+ ANTIPORTER NHAC-LIKE C-TERMINAL DOMAIN-CONTAINING PROTEIN"/>
    <property type="match status" value="1"/>
</dbReference>